<evidence type="ECO:0000256" key="1">
    <source>
        <dbReference type="ARBA" id="ARBA00004610"/>
    </source>
</evidence>
<reference evidence="13" key="1">
    <citation type="submission" date="2021-03" db="EMBL/GenBank/DDBJ databases">
        <authorList>
            <person name="Tran Van P."/>
        </authorList>
    </citation>
    <scope>NUCLEOTIDE SEQUENCE</scope>
</reference>
<organism evidence="13 14">
    <name type="scientific">Timema podura</name>
    <name type="common">Walking stick</name>
    <dbReference type="NCBI Taxonomy" id="61482"/>
    <lineage>
        <taxon>Eukaryota</taxon>
        <taxon>Metazoa</taxon>
        <taxon>Ecdysozoa</taxon>
        <taxon>Arthropoda</taxon>
        <taxon>Hexapoda</taxon>
        <taxon>Insecta</taxon>
        <taxon>Pterygota</taxon>
        <taxon>Neoptera</taxon>
        <taxon>Polyneoptera</taxon>
        <taxon>Phasmatodea</taxon>
        <taxon>Timematodea</taxon>
        <taxon>Timematoidea</taxon>
        <taxon>Timematidae</taxon>
        <taxon>Timema</taxon>
    </lineage>
</organism>
<keyword evidence="4" id="KW-1003">Cell membrane</keyword>
<evidence type="ECO:0000313" key="13">
    <source>
        <dbReference type="EMBL" id="CAG2068558.1"/>
    </source>
</evidence>
<dbReference type="Proteomes" id="UP001153148">
    <property type="component" value="Unassembled WGS sequence"/>
</dbReference>
<evidence type="ECO:0000256" key="5">
    <source>
        <dbReference type="ARBA" id="ARBA00022692"/>
    </source>
</evidence>
<proteinExistence type="inferred from homology"/>
<evidence type="ECO:0000256" key="12">
    <source>
        <dbReference type="RuleBase" id="RU010713"/>
    </source>
</evidence>
<evidence type="ECO:0000256" key="7">
    <source>
        <dbReference type="ARBA" id="ARBA00022949"/>
    </source>
</evidence>
<evidence type="ECO:0000256" key="11">
    <source>
        <dbReference type="ARBA" id="ARBA00023303"/>
    </source>
</evidence>
<dbReference type="PANTHER" id="PTHR11893">
    <property type="entry name" value="INNEXIN"/>
    <property type="match status" value="1"/>
</dbReference>
<evidence type="ECO:0000256" key="2">
    <source>
        <dbReference type="ARBA" id="ARBA00004651"/>
    </source>
</evidence>
<keyword evidence="14" id="KW-1185">Reference proteome</keyword>
<feature type="non-terminal residue" evidence="13">
    <location>
        <position position="136"/>
    </location>
</feature>
<name>A0ABN7PL80_TIMPD</name>
<evidence type="ECO:0000256" key="4">
    <source>
        <dbReference type="ARBA" id="ARBA00022475"/>
    </source>
</evidence>
<evidence type="ECO:0000256" key="6">
    <source>
        <dbReference type="ARBA" id="ARBA00022868"/>
    </source>
</evidence>
<dbReference type="PROSITE" id="PS51013">
    <property type="entry name" value="PANNEXIN"/>
    <property type="match status" value="1"/>
</dbReference>
<evidence type="ECO:0000256" key="9">
    <source>
        <dbReference type="ARBA" id="ARBA00023065"/>
    </source>
</evidence>
<dbReference type="PANTHER" id="PTHR11893:SF41">
    <property type="entry name" value="INNEXIN INX2"/>
    <property type="match status" value="1"/>
</dbReference>
<keyword evidence="9 12" id="KW-0406">Ion transport</keyword>
<keyword evidence="11 12" id="KW-0407">Ion channel</keyword>
<keyword evidence="5" id="KW-0812">Transmembrane</keyword>
<evidence type="ECO:0000313" key="14">
    <source>
        <dbReference type="Proteomes" id="UP001153148"/>
    </source>
</evidence>
<evidence type="ECO:0000256" key="3">
    <source>
        <dbReference type="ARBA" id="ARBA00022448"/>
    </source>
</evidence>
<evidence type="ECO:0000256" key="10">
    <source>
        <dbReference type="ARBA" id="ARBA00023136"/>
    </source>
</evidence>
<gene>
    <name evidence="12" type="primary">inx</name>
    <name evidence="13" type="ORF">TPAB3V08_LOCUS15501</name>
</gene>
<evidence type="ECO:0000256" key="8">
    <source>
        <dbReference type="ARBA" id="ARBA00022989"/>
    </source>
</evidence>
<keyword evidence="6" id="KW-0303">Gap junction</keyword>
<keyword evidence="3 12" id="KW-0813">Transport</keyword>
<dbReference type="EMBL" id="CAJPIN010094114">
    <property type="protein sequence ID" value="CAG2068558.1"/>
    <property type="molecule type" value="Genomic_DNA"/>
</dbReference>
<accession>A0ABN7PL80</accession>
<protein>
    <recommendedName>
        <fullName evidence="12">Innexin</fullName>
    </recommendedName>
</protein>
<comment type="similarity">
    <text evidence="12">Belongs to the pannexin family.</text>
</comment>
<keyword evidence="10" id="KW-0472">Membrane</keyword>
<keyword evidence="7" id="KW-0965">Cell junction</keyword>
<dbReference type="Pfam" id="PF00876">
    <property type="entry name" value="Innexin"/>
    <property type="match status" value="1"/>
</dbReference>
<keyword evidence="8" id="KW-1133">Transmembrane helix</keyword>
<dbReference type="InterPro" id="IPR000990">
    <property type="entry name" value="Innexin"/>
</dbReference>
<comment type="subcellular location">
    <subcellularLocation>
        <location evidence="1">Cell junction</location>
        <location evidence="1">Gap junction</location>
    </subcellularLocation>
    <subcellularLocation>
        <location evidence="2 12">Cell membrane</location>
        <topology evidence="2 12">Multi-pass membrane protein</topology>
    </subcellularLocation>
</comment>
<comment type="caution">
    <text evidence="13">The sequence shown here is derived from an EMBL/GenBank/DDBJ whole genome shotgun (WGS) entry which is preliminary data.</text>
</comment>
<comment type="function">
    <text evidence="12">Structural component of the gap junctions.</text>
</comment>
<sequence length="136" mass="15431">MATTRNKLCVKFEIDPVRDEMSLAPGGTTINDENGYSPLVSEVWTPERRKTVLEYLENCGHHHNLYAFRFVVCETLNFINVVGQIFFLDVFLAGEFIRYGPKVLSHVPDGHDIDPMARVFPKLAKCTFNYFGPSGT</sequence>